<reference evidence="2" key="1">
    <citation type="submission" date="2024-02" db="EMBL/GenBank/DDBJ databases">
        <title>FIRST GENOME SEQUENCES OF Leishmania (Viannia) shawi, Leishmania (Viannia) lindenbergi AND Leishmania (Viannia) utingensis.</title>
        <authorList>
            <person name="Resadore F."/>
            <person name="Custodio M.G.F."/>
            <person name="Boite M.C."/>
            <person name="Cupolillo E."/>
            <person name="Ferreira G.E.M."/>
        </authorList>
    </citation>
    <scope>NUCLEOTIDE SEQUENCE</scope>
    <source>
        <strain evidence="2">MHOM/BR/2013/18 LTA MLF</strain>
    </source>
</reference>
<evidence type="ECO:0000313" key="2">
    <source>
        <dbReference type="EMBL" id="KAL0523564.1"/>
    </source>
</evidence>
<accession>A0AAW3BS38</accession>
<comment type="caution">
    <text evidence="2">The sequence shown here is derived from an EMBL/GenBank/DDBJ whole genome shotgun (WGS) entry which is preliminary data.</text>
</comment>
<name>A0AAW3BS38_9TRYP</name>
<protein>
    <submittedName>
        <fullName evidence="2">Uncharacterized protein</fullName>
    </submittedName>
</protein>
<dbReference type="EMBL" id="JBAMZJ010000028">
    <property type="protein sequence ID" value="KAL0523564.1"/>
    <property type="molecule type" value="Genomic_DNA"/>
</dbReference>
<dbReference type="AlphaFoldDB" id="A0AAW3BS38"/>
<organism evidence="2 3">
    <name type="scientific">Leishmania shawi</name>
    <dbReference type="NCBI Taxonomy" id="5680"/>
    <lineage>
        <taxon>Eukaryota</taxon>
        <taxon>Discoba</taxon>
        <taxon>Euglenozoa</taxon>
        <taxon>Kinetoplastea</taxon>
        <taxon>Metakinetoplastina</taxon>
        <taxon>Trypanosomatida</taxon>
        <taxon>Trypanosomatidae</taxon>
        <taxon>Leishmaniinae</taxon>
        <taxon>Leishmania</taxon>
        <taxon>Leishmania guyanensis species complex</taxon>
    </lineage>
</organism>
<dbReference type="Proteomes" id="UP001500493">
    <property type="component" value="Unassembled WGS sequence"/>
</dbReference>
<evidence type="ECO:0000256" key="1">
    <source>
        <dbReference type="SAM" id="MobiDB-lite"/>
    </source>
</evidence>
<evidence type="ECO:0000313" key="3">
    <source>
        <dbReference type="Proteomes" id="UP001500493"/>
    </source>
</evidence>
<feature type="region of interest" description="Disordered" evidence="1">
    <location>
        <begin position="70"/>
        <end position="93"/>
    </location>
</feature>
<proteinExistence type="predicted"/>
<feature type="non-terminal residue" evidence="2">
    <location>
        <position position="143"/>
    </location>
</feature>
<feature type="region of interest" description="Disordered" evidence="1">
    <location>
        <begin position="121"/>
        <end position="143"/>
    </location>
</feature>
<sequence length="143" mass="16185">MAMATILSPLLQYTHTHIHIYIYICLRFSTPPTHTRSFAFSSIAFILSLRHYTCLLTPQHHVHLRLPGERQRPPAVQPFPAQGPPASHLQRGQQVRLHQERLRDSHDAVRKVQGSRLHCTGVPVQPVRSPGAWHGGGGEDFRL</sequence>
<gene>
    <name evidence="2" type="ORF">Q4I32_004732</name>
</gene>